<dbReference type="AlphaFoldDB" id="A0A291M0V5"/>
<dbReference type="InterPro" id="IPR036291">
    <property type="entry name" value="NAD(P)-bd_dom_sf"/>
</dbReference>
<dbReference type="InterPro" id="IPR000683">
    <property type="entry name" value="Gfo/Idh/MocA-like_OxRdtase_N"/>
</dbReference>
<reference evidence="5 6" key="1">
    <citation type="submission" date="2017-05" db="EMBL/GenBank/DDBJ databases">
        <title>Comparative genomic and metabolic analysis of manganese-oxidizing mechanisms in Celeribater manganoxidans DY25T: its adaption to the environment of polymetallic nodule.</title>
        <authorList>
            <person name="Wang X."/>
        </authorList>
    </citation>
    <scope>NUCLEOTIDE SEQUENCE [LARGE SCALE GENOMIC DNA]</scope>
    <source>
        <strain evidence="5 6">DY25</strain>
    </source>
</reference>
<dbReference type="RefSeq" id="WP_097373648.1">
    <property type="nucleotide sequence ID" value="NZ_CP021404.1"/>
</dbReference>
<dbReference type="SUPFAM" id="SSF55347">
    <property type="entry name" value="Glyceraldehyde-3-phosphate dehydrogenase-like, C-terminal domain"/>
    <property type="match status" value="1"/>
</dbReference>
<feature type="domain" description="Gfo/Idh/MocA-like oxidoreductase N-terminal" evidence="3">
    <location>
        <begin position="5"/>
        <end position="122"/>
    </location>
</feature>
<gene>
    <name evidence="5" type="ORF">CBW24_11335</name>
</gene>
<evidence type="ECO:0000259" key="3">
    <source>
        <dbReference type="Pfam" id="PF01408"/>
    </source>
</evidence>
<evidence type="ECO:0000313" key="5">
    <source>
        <dbReference type="EMBL" id="ATI42540.1"/>
    </source>
</evidence>
<dbReference type="InterPro" id="IPR055170">
    <property type="entry name" value="GFO_IDH_MocA-like_dom"/>
</dbReference>
<dbReference type="Gene3D" id="3.30.360.10">
    <property type="entry name" value="Dihydrodipicolinate Reductase, domain 2"/>
    <property type="match status" value="1"/>
</dbReference>
<organism evidence="5 6">
    <name type="scientific">Pacificitalea manganoxidans</name>
    <dbReference type="NCBI Taxonomy" id="1411902"/>
    <lineage>
        <taxon>Bacteria</taxon>
        <taxon>Pseudomonadati</taxon>
        <taxon>Pseudomonadota</taxon>
        <taxon>Alphaproteobacteria</taxon>
        <taxon>Rhodobacterales</taxon>
        <taxon>Paracoccaceae</taxon>
        <taxon>Pacificitalea</taxon>
    </lineage>
</organism>
<dbReference type="OrthoDB" id="9815825at2"/>
<dbReference type="InterPro" id="IPR050984">
    <property type="entry name" value="Gfo/Idh/MocA_domain"/>
</dbReference>
<evidence type="ECO:0000313" key="6">
    <source>
        <dbReference type="Proteomes" id="UP000219050"/>
    </source>
</evidence>
<accession>A0A291M0V5</accession>
<dbReference type="EMBL" id="CP021404">
    <property type="protein sequence ID" value="ATI42540.1"/>
    <property type="molecule type" value="Genomic_DNA"/>
</dbReference>
<dbReference type="Gene3D" id="3.40.50.720">
    <property type="entry name" value="NAD(P)-binding Rossmann-like Domain"/>
    <property type="match status" value="1"/>
</dbReference>
<dbReference type="PANTHER" id="PTHR22604">
    <property type="entry name" value="OXIDOREDUCTASES"/>
    <property type="match status" value="1"/>
</dbReference>
<dbReference type="SUPFAM" id="SSF51735">
    <property type="entry name" value="NAD(P)-binding Rossmann-fold domains"/>
    <property type="match status" value="1"/>
</dbReference>
<proteinExistence type="inferred from homology"/>
<dbReference type="Proteomes" id="UP000219050">
    <property type="component" value="Chromosome"/>
</dbReference>
<keyword evidence="6" id="KW-1185">Reference proteome</keyword>
<dbReference type="GO" id="GO:0016491">
    <property type="term" value="F:oxidoreductase activity"/>
    <property type="evidence" value="ECO:0007669"/>
    <property type="project" value="UniProtKB-KW"/>
</dbReference>
<protein>
    <submittedName>
        <fullName evidence="5">Oxidoreductase</fullName>
    </submittedName>
</protein>
<dbReference type="Pfam" id="PF01408">
    <property type="entry name" value="GFO_IDH_MocA"/>
    <property type="match status" value="1"/>
</dbReference>
<keyword evidence="2" id="KW-0560">Oxidoreductase</keyword>
<dbReference type="GO" id="GO:0000166">
    <property type="term" value="F:nucleotide binding"/>
    <property type="evidence" value="ECO:0007669"/>
    <property type="project" value="InterPro"/>
</dbReference>
<feature type="domain" description="GFO/IDH/MocA-like oxidoreductase" evidence="4">
    <location>
        <begin position="136"/>
        <end position="247"/>
    </location>
</feature>
<sequence>MSEPVRWGVLGAANFALQHMARAIHAAEGAEFAAIATSSAAKAEPFRAFAPGVRVHDSYDALLADPEIDAIYIPLPNHLHVEWTQKAARAGKHVLCEKPIAMTAPEIDQLIALRDETGLVIAEAFMIVHHPQWTCVRDMLDAGEVGTLRHVDVAFSFNNPDPGNIRNRVEAGGGVLPDIGVYAFGGVRYATGQEPEAVMARWKVENEVDTFVQVWADFPGFTYGGTVSTRLAPRQEVTFQGDRGSIRMSAPFNPTVFGEARVELHRDGQQAEVRRFTSDNHYVLQVEAFGRAVRGGDAYAVPLEFSRGTQAMIDQVKAAAVQM</sequence>
<evidence type="ECO:0000259" key="4">
    <source>
        <dbReference type="Pfam" id="PF22725"/>
    </source>
</evidence>
<evidence type="ECO:0000256" key="2">
    <source>
        <dbReference type="ARBA" id="ARBA00023002"/>
    </source>
</evidence>
<dbReference type="KEGG" id="cmag:CBW24_11335"/>
<dbReference type="PANTHER" id="PTHR22604:SF105">
    <property type="entry name" value="TRANS-1,2-DIHYDROBENZENE-1,2-DIOL DEHYDROGENASE"/>
    <property type="match status" value="1"/>
</dbReference>
<comment type="similarity">
    <text evidence="1">Belongs to the Gfo/Idh/MocA family.</text>
</comment>
<dbReference type="Pfam" id="PF22725">
    <property type="entry name" value="GFO_IDH_MocA_C3"/>
    <property type="match status" value="1"/>
</dbReference>
<evidence type="ECO:0000256" key="1">
    <source>
        <dbReference type="ARBA" id="ARBA00010928"/>
    </source>
</evidence>
<name>A0A291M0V5_9RHOB</name>